<dbReference type="EMBL" id="JAWIIV010000008">
    <property type="protein sequence ID" value="MEC4719796.1"/>
    <property type="molecule type" value="Genomic_DNA"/>
</dbReference>
<evidence type="ECO:0000256" key="1">
    <source>
        <dbReference type="SAM" id="SignalP"/>
    </source>
</evidence>
<organism evidence="2 3">
    <name type="scientific">Noviherbaspirillum album</name>
    <dbReference type="NCBI Taxonomy" id="3080276"/>
    <lineage>
        <taxon>Bacteria</taxon>
        <taxon>Pseudomonadati</taxon>
        <taxon>Pseudomonadota</taxon>
        <taxon>Betaproteobacteria</taxon>
        <taxon>Burkholderiales</taxon>
        <taxon>Oxalobacteraceae</taxon>
        <taxon>Noviherbaspirillum</taxon>
    </lineage>
</organism>
<protein>
    <recommendedName>
        <fullName evidence="4">Tetratricopeptide repeat protein</fullName>
    </recommendedName>
</protein>
<accession>A0ABU6J8P5</accession>
<reference evidence="2 3" key="1">
    <citation type="submission" date="2023-10" db="EMBL/GenBank/DDBJ databases">
        <title>Noviherbaspirillum sp. CPCC 100848 genome assembly.</title>
        <authorList>
            <person name="Li X.Y."/>
            <person name="Fang X.M."/>
        </authorList>
    </citation>
    <scope>NUCLEOTIDE SEQUENCE [LARGE SCALE GENOMIC DNA]</scope>
    <source>
        <strain evidence="2 3">CPCC 100848</strain>
    </source>
</reference>
<evidence type="ECO:0008006" key="4">
    <source>
        <dbReference type="Google" id="ProtNLM"/>
    </source>
</evidence>
<sequence>MRSILFSLCLILACTTRAATVDGTAPAMRYDHFNPVVLNEFALQKYRDGDLRSALILLERAHLLAPHDARIRRNLGMLRAQRDGKPFVEAAAVDTAAVGTAAATQVSGVEQLTELPIGPLWKKPGQ</sequence>
<feature type="signal peptide" evidence="1">
    <location>
        <begin position="1"/>
        <end position="18"/>
    </location>
</feature>
<gene>
    <name evidence="2" type="ORF">RY831_11600</name>
</gene>
<keyword evidence="3" id="KW-1185">Reference proteome</keyword>
<dbReference type="InterPro" id="IPR011990">
    <property type="entry name" value="TPR-like_helical_dom_sf"/>
</dbReference>
<dbReference type="SUPFAM" id="SSF48452">
    <property type="entry name" value="TPR-like"/>
    <property type="match status" value="1"/>
</dbReference>
<dbReference type="Proteomes" id="UP001352263">
    <property type="component" value="Unassembled WGS sequence"/>
</dbReference>
<evidence type="ECO:0000313" key="3">
    <source>
        <dbReference type="Proteomes" id="UP001352263"/>
    </source>
</evidence>
<name>A0ABU6J8P5_9BURK</name>
<evidence type="ECO:0000313" key="2">
    <source>
        <dbReference type="EMBL" id="MEC4719796.1"/>
    </source>
</evidence>
<keyword evidence="1" id="KW-0732">Signal</keyword>
<feature type="chain" id="PRO_5046590980" description="Tetratricopeptide repeat protein" evidence="1">
    <location>
        <begin position="19"/>
        <end position="126"/>
    </location>
</feature>
<comment type="caution">
    <text evidence="2">The sequence shown here is derived from an EMBL/GenBank/DDBJ whole genome shotgun (WGS) entry which is preliminary data.</text>
</comment>
<dbReference type="RefSeq" id="WP_326506510.1">
    <property type="nucleotide sequence ID" value="NZ_JAWIIV010000008.1"/>
</dbReference>
<proteinExistence type="predicted"/>